<dbReference type="NCBIfam" id="TIGR02444">
    <property type="entry name" value="TIGR02444 family protein"/>
    <property type="match status" value="1"/>
</dbReference>
<accession>A0ABP9ZPM2</accession>
<evidence type="ECO:0008006" key="3">
    <source>
        <dbReference type="Google" id="ProtNLM"/>
    </source>
</evidence>
<evidence type="ECO:0000313" key="2">
    <source>
        <dbReference type="Proteomes" id="UP001486808"/>
    </source>
</evidence>
<protein>
    <recommendedName>
        <fullName evidence="3">TIGR02444 family protein</fullName>
    </recommendedName>
</protein>
<dbReference type="RefSeq" id="WP_353387923.1">
    <property type="nucleotide sequence ID" value="NZ_BAABWD010000001.1"/>
</dbReference>
<dbReference type="EMBL" id="BAABWD010000001">
    <property type="protein sequence ID" value="GAA6131411.1"/>
    <property type="molecule type" value="Genomic_DNA"/>
</dbReference>
<comment type="caution">
    <text evidence="1">The sequence shown here is derived from an EMBL/GenBank/DDBJ whole genome shotgun (WGS) entry which is preliminary data.</text>
</comment>
<gene>
    <name evidence="1" type="ORF">NBRC116187_17710</name>
</gene>
<dbReference type="Proteomes" id="UP001486808">
    <property type="component" value="Unassembled WGS sequence"/>
</dbReference>
<dbReference type="Pfam" id="PF09523">
    <property type="entry name" value="DUF2390"/>
    <property type="match status" value="1"/>
</dbReference>
<dbReference type="InterPro" id="IPR012659">
    <property type="entry name" value="CHP02444"/>
</dbReference>
<sequence>MNEVNPDLRSWALDFYARAGVAPALLALQDECGQDVLLLLTVTWLWLQGRAVPVQKLNWLLRQHSPWQQQIIEPLRLVRRRLKQDPAAPALYQQAKRLEQDAELLQMVRLQDWALAVAEAGGGKLREHLLALSSVQQPICGERLENLLERYAAAAEAAAQIGFSSPAG</sequence>
<organism evidence="1 2">
    <name type="scientific">Halopseudomonas sabulinigri</name>
    <dbReference type="NCBI Taxonomy" id="472181"/>
    <lineage>
        <taxon>Bacteria</taxon>
        <taxon>Pseudomonadati</taxon>
        <taxon>Pseudomonadota</taxon>
        <taxon>Gammaproteobacteria</taxon>
        <taxon>Pseudomonadales</taxon>
        <taxon>Pseudomonadaceae</taxon>
        <taxon>Halopseudomonas</taxon>
    </lineage>
</organism>
<name>A0ABP9ZPM2_9GAMM</name>
<proteinExistence type="predicted"/>
<reference evidence="1 2" key="1">
    <citation type="submission" date="2024-04" db="EMBL/GenBank/DDBJ databases">
        <title>Draft genome sequence of Halopseudomonas sabulinigri NBRC 116187.</title>
        <authorList>
            <person name="Miyakawa T."/>
            <person name="Kusuya Y."/>
            <person name="Miura T."/>
        </authorList>
    </citation>
    <scope>NUCLEOTIDE SEQUENCE [LARGE SCALE GENOMIC DNA]</scope>
    <source>
        <strain evidence="1 2">4NH20-0042</strain>
    </source>
</reference>
<keyword evidence="2" id="KW-1185">Reference proteome</keyword>
<evidence type="ECO:0000313" key="1">
    <source>
        <dbReference type="EMBL" id="GAA6131411.1"/>
    </source>
</evidence>